<evidence type="ECO:0000256" key="1">
    <source>
        <dbReference type="SAM" id="Phobius"/>
    </source>
</evidence>
<organism evidence="2">
    <name type="scientific">Hydatigena taeniaeformis</name>
    <name type="common">Feline tapeworm</name>
    <name type="synonym">Taenia taeniaeformis</name>
    <dbReference type="NCBI Taxonomy" id="6205"/>
    <lineage>
        <taxon>Eukaryota</taxon>
        <taxon>Metazoa</taxon>
        <taxon>Spiralia</taxon>
        <taxon>Lophotrochozoa</taxon>
        <taxon>Platyhelminthes</taxon>
        <taxon>Cestoda</taxon>
        <taxon>Eucestoda</taxon>
        <taxon>Cyclophyllidea</taxon>
        <taxon>Taeniidae</taxon>
        <taxon>Hydatigera</taxon>
    </lineage>
</organism>
<keyword evidence="1" id="KW-0472">Membrane</keyword>
<name>A0A0R3WVM0_HYDTA</name>
<keyword evidence="1" id="KW-0812">Transmembrane</keyword>
<accession>A0A0R3WVM0</accession>
<keyword evidence="1" id="KW-1133">Transmembrane helix</keyword>
<sequence>LMPTAILPNSVLRTIPILTSMKAFMVAVEAVVVVEVEGAAVCINSTPASSLNSHPVDLPFTPVKSIPWGPRVFTCNSNSNSSNNVRAVLVNGRQIIVAPIHYEVWPISFHRTRRNRSEMSVSRQSVPLHGLEVSAVISDRWCPQLMLRNMMMVAVGVVVVVAVVEDKKHQTLYRPTAVFQL</sequence>
<reference evidence="2" key="1">
    <citation type="submission" date="2017-02" db="UniProtKB">
        <authorList>
            <consortium name="WormBaseParasite"/>
        </authorList>
    </citation>
    <scope>IDENTIFICATION</scope>
</reference>
<evidence type="ECO:0000313" key="2">
    <source>
        <dbReference type="WBParaSite" id="TTAC_0000481001-mRNA-1"/>
    </source>
</evidence>
<dbReference type="AlphaFoldDB" id="A0A0R3WVM0"/>
<proteinExistence type="predicted"/>
<feature type="transmembrane region" description="Helical" evidence="1">
    <location>
        <begin position="145"/>
        <end position="164"/>
    </location>
</feature>
<dbReference type="WBParaSite" id="TTAC_0000481001-mRNA-1">
    <property type="protein sequence ID" value="TTAC_0000481001-mRNA-1"/>
    <property type="gene ID" value="TTAC_0000481001"/>
</dbReference>
<protein>
    <submittedName>
        <fullName evidence="2">Transmembrane protein</fullName>
    </submittedName>
</protein>